<evidence type="ECO:0000313" key="7">
    <source>
        <dbReference type="Proteomes" id="UP000694856"/>
    </source>
</evidence>
<evidence type="ECO:0000259" key="6">
    <source>
        <dbReference type="PROSITE" id="PS50850"/>
    </source>
</evidence>
<evidence type="ECO:0000256" key="4">
    <source>
        <dbReference type="ARBA" id="ARBA00023136"/>
    </source>
</evidence>
<dbReference type="InterPro" id="IPR011701">
    <property type="entry name" value="MFS"/>
</dbReference>
<comment type="subcellular location">
    <subcellularLocation>
        <location evidence="1">Membrane</location>
        <topology evidence="1">Multi-pass membrane protein</topology>
    </subcellularLocation>
</comment>
<dbReference type="RefSeq" id="XP_032318503.1">
    <property type="nucleotide sequence ID" value="XM_032462612.1"/>
</dbReference>
<dbReference type="PANTHER" id="PTHR11662:SF284">
    <property type="entry name" value="SMALL INTESTINE URATE EXPORTER-RELATED"/>
    <property type="match status" value="1"/>
</dbReference>
<sequence>MSTTVEAEVTGEGIVNDGNLNTAQAHTSRKGFCSVRHGLAFIMHFCNFSILTQQMNMSIAIPAMVNNTALPSLPNASTEKPPTESQDNWNETLKEFKVVAAMYDWSPEIQGIILSSLNFGSFLAPIPSVFLVELFGAKYLTGAGIFISSVLNLFIPLAADTGVTLLIVLRVIQGLVQVLALTCQYSIWARWAPPMERSQLTTIAQSGSVLGCFIIFLAGGHICQTIGWPYVFYIFGGTGCACSFLWILLIYDDPVNHPFISTSEKEYIIFSLAQEDSPPGWSLPIKDMLKSLPLWSILIFHFTDYWHFFLITMYTPIYINSVLQANIRDSGILSALPFASASIFIVLEGLLADFLLSRKILKLITIRKLFTTIGKNQGGYRGGYGMHRAASYSLCVCPPAPGVLFPAALSVSLFWVRSSFSTTMVFLMLSSVIKSLIQSGAFVSFLDIAPRYSALLRGLTQIFSYMAGAISPTVAGFLIEQFNFQIQPETLRGTGKTFSFPIRAHRALWDWRGVLIFIWKSVEVVRNPLEELLELINELSKVSGYKININKSYFYIFAMNNSKIKLISFKVALKIYHNFFIQSSIDGH</sequence>
<dbReference type="CTD" id="10050"/>
<dbReference type="Proteomes" id="UP000694856">
    <property type="component" value="Chromosome 20"/>
</dbReference>
<evidence type="ECO:0000256" key="5">
    <source>
        <dbReference type="SAM" id="Phobius"/>
    </source>
</evidence>
<evidence type="ECO:0000256" key="2">
    <source>
        <dbReference type="ARBA" id="ARBA00022692"/>
    </source>
</evidence>
<keyword evidence="3 5" id="KW-1133">Transmembrane helix</keyword>
<feature type="transmembrane region" description="Helical" evidence="5">
    <location>
        <begin position="331"/>
        <end position="356"/>
    </location>
</feature>
<feature type="domain" description="Major facilitator superfamily (MFS) profile" evidence="6">
    <location>
        <begin position="33"/>
        <end position="522"/>
    </location>
</feature>
<evidence type="ECO:0000313" key="8">
    <source>
        <dbReference type="RefSeq" id="XP_032318503.1"/>
    </source>
</evidence>
<keyword evidence="2 5" id="KW-0812">Transmembrane</keyword>
<dbReference type="PROSITE" id="PS50850">
    <property type="entry name" value="MFS"/>
    <property type="match status" value="1"/>
</dbReference>
<name>A0A8B8RKP1_CAMFR</name>
<keyword evidence="4 5" id="KW-0472">Membrane</keyword>
<dbReference type="PANTHER" id="PTHR11662">
    <property type="entry name" value="SOLUTE CARRIER FAMILY 17"/>
    <property type="match status" value="1"/>
</dbReference>
<reference evidence="8" key="1">
    <citation type="submission" date="2025-08" db="UniProtKB">
        <authorList>
            <consortium name="RefSeq"/>
        </authorList>
    </citation>
    <scope>IDENTIFICATION</scope>
    <source>
        <tissue evidence="8">Ear skin</tissue>
    </source>
</reference>
<dbReference type="InterPro" id="IPR020846">
    <property type="entry name" value="MFS_dom"/>
</dbReference>
<dbReference type="Pfam" id="PF07690">
    <property type="entry name" value="MFS_1"/>
    <property type="match status" value="1"/>
</dbReference>
<dbReference type="Gene3D" id="1.20.1250.20">
    <property type="entry name" value="MFS general substrate transporter like domains"/>
    <property type="match status" value="2"/>
</dbReference>
<feature type="transmembrane region" description="Helical" evidence="5">
    <location>
        <begin position="200"/>
        <end position="218"/>
    </location>
</feature>
<dbReference type="InterPro" id="IPR050382">
    <property type="entry name" value="MFS_Na/Anion_cotransporter"/>
</dbReference>
<organism evidence="7 8">
    <name type="scientific">Camelus ferus</name>
    <name type="common">Wild bactrian camel</name>
    <name type="synonym">Camelus bactrianus ferus</name>
    <dbReference type="NCBI Taxonomy" id="419612"/>
    <lineage>
        <taxon>Eukaryota</taxon>
        <taxon>Metazoa</taxon>
        <taxon>Chordata</taxon>
        <taxon>Craniata</taxon>
        <taxon>Vertebrata</taxon>
        <taxon>Euteleostomi</taxon>
        <taxon>Mammalia</taxon>
        <taxon>Eutheria</taxon>
        <taxon>Laurasiatheria</taxon>
        <taxon>Artiodactyla</taxon>
        <taxon>Tylopoda</taxon>
        <taxon>Camelidae</taxon>
        <taxon>Camelus</taxon>
    </lineage>
</organism>
<evidence type="ECO:0000256" key="1">
    <source>
        <dbReference type="ARBA" id="ARBA00004141"/>
    </source>
</evidence>
<dbReference type="GO" id="GO:0006820">
    <property type="term" value="P:monoatomic anion transport"/>
    <property type="evidence" value="ECO:0007669"/>
    <property type="project" value="TreeGrafter"/>
</dbReference>
<dbReference type="GO" id="GO:0044341">
    <property type="term" value="P:sodium-dependent phosphate transport"/>
    <property type="evidence" value="ECO:0007669"/>
    <property type="project" value="TreeGrafter"/>
</dbReference>
<keyword evidence="7" id="KW-1185">Reference proteome</keyword>
<feature type="transmembrane region" description="Helical" evidence="5">
    <location>
        <begin position="422"/>
        <end position="446"/>
    </location>
</feature>
<protein>
    <submittedName>
        <fullName evidence="8">Probable small intestine urate exporter isoform X1</fullName>
    </submittedName>
</protein>
<feature type="transmembrane region" description="Helical" evidence="5">
    <location>
        <begin position="230"/>
        <end position="251"/>
    </location>
</feature>
<feature type="transmembrane region" description="Helical" evidence="5">
    <location>
        <begin position="112"/>
        <end position="132"/>
    </location>
</feature>
<proteinExistence type="predicted"/>
<dbReference type="AlphaFoldDB" id="A0A8B8RKP1"/>
<dbReference type="FunFam" id="1.20.1250.20:FF:000060">
    <property type="entry name" value="Solute carrier family 17 member 3"/>
    <property type="match status" value="1"/>
</dbReference>
<evidence type="ECO:0000256" key="3">
    <source>
        <dbReference type="ARBA" id="ARBA00022989"/>
    </source>
</evidence>
<feature type="transmembrane region" description="Helical" evidence="5">
    <location>
        <begin position="294"/>
        <end position="319"/>
    </location>
</feature>
<feature type="transmembrane region" description="Helical" evidence="5">
    <location>
        <begin position="139"/>
        <end position="159"/>
    </location>
</feature>
<dbReference type="InterPro" id="IPR036259">
    <property type="entry name" value="MFS_trans_sf"/>
</dbReference>
<dbReference type="SUPFAM" id="SSF103473">
    <property type="entry name" value="MFS general substrate transporter"/>
    <property type="match status" value="1"/>
</dbReference>
<accession>A0A8B8RKP1</accession>
<dbReference type="GO" id="GO:0016324">
    <property type="term" value="C:apical plasma membrane"/>
    <property type="evidence" value="ECO:0007669"/>
    <property type="project" value="TreeGrafter"/>
</dbReference>
<gene>
    <name evidence="8" type="primary">SLC17A4</name>
</gene>
<dbReference type="GO" id="GO:0022857">
    <property type="term" value="F:transmembrane transporter activity"/>
    <property type="evidence" value="ECO:0007669"/>
    <property type="project" value="InterPro"/>
</dbReference>
<feature type="transmembrane region" description="Helical" evidence="5">
    <location>
        <begin position="458"/>
        <end position="479"/>
    </location>
</feature>
<dbReference type="GeneID" id="102516781"/>
<feature type="transmembrane region" description="Helical" evidence="5">
    <location>
        <begin position="165"/>
        <end position="188"/>
    </location>
</feature>